<protein>
    <submittedName>
        <fullName evidence="1">Uncharacterized protein</fullName>
    </submittedName>
</protein>
<evidence type="ECO:0000313" key="2">
    <source>
        <dbReference type="Proteomes" id="UP000201519"/>
    </source>
</evidence>
<reference evidence="1 2" key="1">
    <citation type="journal article" date="2011" name="Virol. J.">
        <title>Breaking the 1000-gene barrier for Mimivirus using ultra-deep genome and transcriptome sequencing.</title>
        <authorList>
            <person name="Legendre M."/>
            <person name="Santini S."/>
            <person name="Rico A."/>
            <person name="Abergel C."/>
            <person name="Claverie J.M."/>
        </authorList>
    </citation>
    <scope>NUCLEOTIDE SEQUENCE [LARGE SCALE GENOMIC DNA]</scope>
</reference>
<dbReference type="Proteomes" id="UP000201519">
    <property type="component" value="Segment"/>
</dbReference>
<organism evidence="1 2">
    <name type="scientific">Acanthamoeba polyphaga mimivirus</name>
    <name type="common">APMV</name>
    <dbReference type="NCBI Taxonomy" id="212035"/>
    <lineage>
        <taxon>Viruses</taxon>
        <taxon>Varidnaviria</taxon>
        <taxon>Bamfordvirae</taxon>
        <taxon>Nucleocytoviricota</taxon>
        <taxon>Megaviricetes</taxon>
        <taxon>Imitervirales</taxon>
        <taxon>Mimiviridae</taxon>
        <taxon>Megamimivirinae</taxon>
        <taxon>Mimivirus</taxon>
        <taxon>Mimivirus bradfordmassiliense</taxon>
    </lineage>
</organism>
<proteinExistence type="predicted"/>
<gene>
    <name evidence="1" type="primary">L794b</name>
</gene>
<name>E5L7Z2_MIMIV</name>
<organismHost>
    <name type="scientific">Acanthamoeba polyphaga</name>
    <name type="common">Amoeba</name>
    <dbReference type="NCBI Taxonomy" id="5757"/>
</organismHost>
<evidence type="ECO:0000313" key="1">
    <source>
        <dbReference type="EMBL" id="ADQ48144.1"/>
    </source>
</evidence>
<keyword evidence="2" id="KW-1185">Reference proteome</keyword>
<dbReference type="GeneID" id="9925455"/>
<dbReference type="EMBL" id="HQ336222">
    <property type="protein sequence ID" value="ADQ48144.1"/>
    <property type="molecule type" value="Genomic_DNA"/>
</dbReference>
<sequence length="56" mass="6705">MKKKMLISSLNQLILIRNTMKLYSDVIDNVIYLLQLVRYMYDCNSVKKQNLDNFFA</sequence>
<accession>E5L7Z2</accession>
<dbReference type="KEGG" id="vg:9925455"/>
<dbReference type="RefSeq" id="YP_004021049.1">
    <property type="nucleotide sequence ID" value="NC_014649.1"/>
</dbReference>